<evidence type="ECO:0000256" key="1">
    <source>
        <dbReference type="ARBA" id="ARBA00006500"/>
    </source>
</evidence>
<dbReference type="InterPro" id="IPR045023">
    <property type="entry name" value="FATA/B"/>
</dbReference>
<dbReference type="PANTHER" id="PTHR31727">
    <property type="entry name" value="OLEOYL-ACYL CARRIER PROTEIN THIOESTERASE 1, CHLOROPLASTIC"/>
    <property type="match status" value="1"/>
</dbReference>
<feature type="domain" description="Acyl-ACP thioesterase-like C-terminal" evidence="9">
    <location>
        <begin position="156"/>
        <end position="251"/>
    </location>
</feature>
<dbReference type="AlphaFoldDB" id="A0A6I6JDU6"/>
<dbReference type="InterPro" id="IPR049427">
    <property type="entry name" value="Acyl-ACP_TE_C"/>
</dbReference>
<evidence type="ECO:0000256" key="7">
    <source>
        <dbReference type="ARBA" id="ARBA00023160"/>
    </source>
</evidence>
<evidence type="ECO:0000256" key="4">
    <source>
        <dbReference type="ARBA" id="ARBA00022832"/>
    </source>
</evidence>
<keyword evidence="2" id="KW-0444">Lipid biosynthesis</keyword>
<protein>
    <submittedName>
        <fullName evidence="10">Acyl-ACP thioesterase</fullName>
    </submittedName>
</protein>
<dbReference type="RefSeq" id="WP_158945548.1">
    <property type="nucleotide sequence ID" value="NZ_CP046400.1"/>
</dbReference>
<keyword evidence="3" id="KW-0378">Hydrolase</keyword>
<evidence type="ECO:0000313" key="10">
    <source>
        <dbReference type="EMBL" id="QGY38602.1"/>
    </source>
</evidence>
<dbReference type="SUPFAM" id="SSF54637">
    <property type="entry name" value="Thioesterase/thiol ester dehydrase-isomerase"/>
    <property type="match status" value="2"/>
</dbReference>
<reference evidence="10 11" key="1">
    <citation type="submission" date="2019-11" db="EMBL/GenBank/DDBJ databases">
        <authorList>
            <person name="Zheng R.K."/>
            <person name="Sun C.M."/>
        </authorList>
    </citation>
    <scope>NUCLEOTIDE SEQUENCE [LARGE SCALE GENOMIC DNA]</scope>
    <source>
        <strain evidence="10 11">SRB007</strain>
    </source>
</reference>
<gene>
    <name evidence="10" type="ORF">GM415_00055</name>
</gene>
<dbReference type="Proteomes" id="UP000428328">
    <property type="component" value="Chromosome"/>
</dbReference>
<keyword evidence="4" id="KW-0276">Fatty acid metabolism</keyword>
<evidence type="ECO:0000256" key="2">
    <source>
        <dbReference type="ARBA" id="ARBA00022516"/>
    </source>
</evidence>
<dbReference type="PANTHER" id="PTHR31727:SF6">
    <property type="entry name" value="OLEOYL-ACYL CARRIER PROTEIN THIOESTERASE 1, CHLOROPLASTIC"/>
    <property type="match status" value="1"/>
</dbReference>
<evidence type="ECO:0000256" key="3">
    <source>
        <dbReference type="ARBA" id="ARBA00022801"/>
    </source>
</evidence>
<dbReference type="Pfam" id="PF20791">
    <property type="entry name" value="Acyl-ACP_TE_C"/>
    <property type="match status" value="1"/>
</dbReference>
<dbReference type="InterPro" id="IPR002864">
    <property type="entry name" value="Acyl-ACP_thioesterase_NHD"/>
</dbReference>
<comment type="similarity">
    <text evidence="1">Belongs to the acyl-ACP thioesterase family.</text>
</comment>
<keyword evidence="11" id="KW-1185">Reference proteome</keyword>
<dbReference type="InterPro" id="IPR029069">
    <property type="entry name" value="HotDog_dom_sf"/>
</dbReference>
<dbReference type="CDD" id="cd00586">
    <property type="entry name" value="4HBT"/>
    <property type="match status" value="1"/>
</dbReference>
<evidence type="ECO:0000259" key="9">
    <source>
        <dbReference type="Pfam" id="PF20791"/>
    </source>
</evidence>
<evidence type="ECO:0000313" key="11">
    <source>
        <dbReference type="Proteomes" id="UP000428328"/>
    </source>
</evidence>
<evidence type="ECO:0000256" key="5">
    <source>
        <dbReference type="ARBA" id="ARBA00022946"/>
    </source>
</evidence>
<proteinExistence type="inferred from homology"/>
<dbReference type="GO" id="GO:0016297">
    <property type="term" value="F:fatty acyl-[ACP] hydrolase activity"/>
    <property type="evidence" value="ECO:0007669"/>
    <property type="project" value="InterPro"/>
</dbReference>
<evidence type="ECO:0000259" key="8">
    <source>
        <dbReference type="Pfam" id="PF01643"/>
    </source>
</evidence>
<keyword evidence="6" id="KW-0443">Lipid metabolism</keyword>
<accession>A0A6I6JDU6</accession>
<dbReference type="EMBL" id="CP046400">
    <property type="protein sequence ID" value="QGY38602.1"/>
    <property type="molecule type" value="Genomic_DNA"/>
</dbReference>
<dbReference type="Gene3D" id="3.10.129.10">
    <property type="entry name" value="Hotdog Thioesterase"/>
    <property type="match status" value="1"/>
</dbReference>
<dbReference type="Pfam" id="PF01643">
    <property type="entry name" value="Acyl-ACP_TE"/>
    <property type="match status" value="1"/>
</dbReference>
<feature type="domain" description="Acyl-ACP thioesterase N-terminal hotdog" evidence="8">
    <location>
        <begin position="7"/>
        <end position="124"/>
    </location>
</feature>
<dbReference type="KEGG" id="psel:GM415_00055"/>
<name>A0A6I6JDU6_9BACT</name>
<evidence type="ECO:0000256" key="6">
    <source>
        <dbReference type="ARBA" id="ARBA00023098"/>
    </source>
</evidence>
<keyword evidence="7" id="KW-0275">Fatty acid biosynthesis</keyword>
<sequence>MTTNNPMVFDYTYDIRSYEPQPGGSVCITAICDQMQDIASRHADTLGFGYGDLQATGHFWVLARVFLTMDRLPGFGESCRLRTWPSGIERLVATRDFLIHDAKGVIGRATSNWVALDLETHHASKPEAVFGDRVFPDVERAAALPGKAVPRLKEGEHATTLTSRRADQDINNHVNSVRYAEFCMESVPQSWLDSHACLALDLQFRNESQAGDTYAAACSEAGPDNGRETLLHSLKRTSDDKEIVRMRSWWEAL</sequence>
<keyword evidence="5" id="KW-0809">Transit peptide</keyword>
<organism evidence="10 11">
    <name type="scientific">Pseudodesulfovibrio cashew</name>
    <dbReference type="NCBI Taxonomy" id="2678688"/>
    <lineage>
        <taxon>Bacteria</taxon>
        <taxon>Pseudomonadati</taxon>
        <taxon>Thermodesulfobacteriota</taxon>
        <taxon>Desulfovibrionia</taxon>
        <taxon>Desulfovibrionales</taxon>
        <taxon>Desulfovibrionaceae</taxon>
    </lineage>
</organism>
<dbReference type="GO" id="GO:0000036">
    <property type="term" value="F:acyl carrier activity"/>
    <property type="evidence" value="ECO:0007669"/>
    <property type="project" value="TreeGrafter"/>
</dbReference>